<dbReference type="Gene3D" id="3.90.1720.10">
    <property type="entry name" value="endopeptidase domain like (from Nostoc punctiforme)"/>
    <property type="match status" value="1"/>
</dbReference>
<dbReference type="InterPro" id="IPR051496">
    <property type="entry name" value="H-rev107_PLA/AT"/>
</dbReference>
<dbReference type="GO" id="GO:0005737">
    <property type="term" value="C:cytoplasm"/>
    <property type="evidence" value="ECO:0007669"/>
    <property type="project" value="TreeGrafter"/>
</dbReference>
<comment type="similarity">
    <text evidence="1">Belongs to the H-rev107 family.</text>
</comment>
<dbReference type="PANTHER" id="PTHR13943:SF31">
    <property type="entry name" value="PHOSPHOLIPASE A AND ACYLTRANSFERASE 3"/>
    <property type="match status" value="1"/>
</dbReference>
<dbReference type="GO" id="GO:0070292">
    <property type="term" value="P:N-acylphosphatidylethanolamine metabolic process"/>
    <property type="evidence" value="ECO:0007669"/>
    <property type="project" value="TreeGrafter"/>
</dbReference>
<name>A0A8C5WLA2_9ANUR</name>
<dbReference type="GO" id="GO:0004623">
    <property type="term" value="F:phospholipase A2 activity"/>
    <property type="evidence" value="ECO:0007669"/>
    <property type="project" value="TreeGrafter"/>
</dbReference>
<evidence type="ECO:0000313" key="7">
    <source>
        <dbReference type="Ensembl" id="ENSLLEP00000046261.1"/>
    </source>
</evidence>
<dbReference type="GO" id="GO:0008970">
    <property type="term" value="F:phospholipase A1 activity"/>
    <property type="evidence" value="ECO:0007669"/>
    <property type="project" value="TreeGrafter"/>
</dbReference>
<feature type="domain" description="LRAT" evidence="6">
    <location>
        <begin position="1"/>
        <end position="109"/>
    </location>
</feature>
<evidence type="ECO:0000256" key="1">
    <source>
        <dbReference type="ARBA" id="ARBA00007824"/>
    </source>
</evidence>
<evidence type="ECO:0000256" key="3">
    <source>
        <dbReference type="ARBA" id="ARBA00022801"/>
    </source>
</evidence>
<proteinExistence type="inferred from homology"/>
<evidence type="ECO:0000256" key="4">
    <source>
        <dbReference type="ARBA" id="ARBA00023098"/>
    </source>
</evidence>
<organism evidence="7 8">
    <name type="scientific">Leptobrachium leishanense</name>
    <name type="common">Leishan spiny toad</name>
    <dbReference type="NCBI Taxonomy" id="445787"/>
    <lineage>
        <taxon>Eukaryota</taxon>
        <taxon>Metazoa</taxon>
        <taxon>Chordata</taxon>
        <taxon>Craniata</taxon>
        <taxon>Vertebrata</taxon>
        <taxon>Euteleostomi</taxon>
        <taxon>Amphibia</taxon>
        <taxon>Batrachia</taxon>
        <taxon>Anura</taxon>
        <taxon>Pelobatoidea</taxon>
        <taxon>Megophryidae</taxon>
        <taxon>Leptobrachium</taxon>
    </lineage>
</organism>
<dbReference type="OrthoDB" id="421951at2759"/>
<reference evidence="7" key="1">
    <citation type="submission" date="2025-08" db="UniProtKB">
        <authorList>
            <consortium name="Ensembl"/>
        </authorList>
    </citation>
    <scope>IDENTIFICATION</scope>
</reference>
<reference evidence="7" key="2">
    <citation type="submission" date="2025-09" db="UniProtKB">
        <authorList>
            <consortium name="Ensembl"/>
        </authorList>
    </citation>
    <scope>IDENTIFICATION</scope>
</reference>
<feature type="region of interest" description="Disordered" evidence="5">
    <location>
        <begin position="281"/>
        <end position="300"/>
    </location>
</feature>
<keyword evidence="4" id="KW-0443">Lipid metabolism</keyword>
<evidence type="ECO:0000259" key="6">
    <source>
        <dbReference type="PROSITE" id="PS51934"/>
    </source>
</evidence>
<dbReference type="PROSITE" id="PS51934">
    <property type="entry name" value="LRAT"/>
    <property type="match status" value="1"/>
</dbReference>
<evidence type="ECO:0000313" key="8">
    <source>
        <dbReference type="Proteomes" id="UP000694569"/>
    </source>
</evidence>
<dbReference type="AlphaFoldDB" id="A0A8C5WLA2"/>
<keyword evidence="8" id="KW-1185">Reference proteome</keyword>
<evidence type="ECO:0000256" key="2">
    <source>
        <dbReference type="ARBA" id="ARBA00022679"/>
    </source>
</evidence>
<accession>A0A8C5WLA2</accession>
<keyword evidence="2" id="KW-0808">Transferase</keyword>
<dbReference type="InterPro" id="IPR007053">
    <property type="entry name" value="LRAT_dom"/>
</dbReference>
<dbReference type="GO" id="GO:0016410">
    <property type="term" value="F:N-acyltransferase activity"/>
    <property type="evidence" value="ECO:0007669"/>
    <property type="project" value="TreeGrafter"/>
</dbReference>
<dbReference type="PANTHER" id="PTHR13943">
    <property type="entry name" value="HRAS-LIKE SUPPRESSOR - RELATED"/>
    <property type="match status" value="1"/>
</dbReference>
<keyword evidence="3" id="KW-0378">Hydrolase</keyword>
<dbReference type="Ensembl" id="ENSLLET00000048100.1">
    <property type="protein sequence ID" value="ENSLLEP00000046261.1"/>
    <property type="gene ID" value="ENSLLEG00000029344.1"/>
</dbReference>
<protein>
    <recommendedName>
        <fullName evidence="6">LRAT domain-containing protein</fullName>
    </recommendedName>
</protein>
<sequence length="300" mass="30245">MIEISQPGHQHWAIYVGDGCIVHITGSIVGSGEESVHGNSNFVQKTELEAEAKGCPYQVYNKYHGEIIPVSPDKVVETALKEVGEQKPYGFSCLNYALELKYGRSNLDTIVRSLAPIPGEITLAAAKGVKAVGSAISTSSDVVGSVTAKGVDLAGQGMTAVSGVLGSAAGKGIAVFGNMLATGAQVLAPVAAKVEAVSAGSSAMLMTAAEYVAPLAESIASRAGDAEEATTRGIRDLGSALSEGSGTVGSAVATGLSWLGSASSAGASSIIGYLKSVNEPAKPEVGQEASSSEVPDKSES</sequence>
<dbReference type="Pfam" id="PF04970">
    <property type="entry name" value="LRAT"/>
    <property type="match status" value="1"/>
</dbReference>
<dbReference type="Proteomes" id="UP000694569">
    <property type="component" value="Unplaced"/>
</dbReference>
<evidence type="ECO:0000256" key="5">
    <source>
        <dbReference type="SAM" id="MobiDB-lite"/>
    </source>
</evidence>